<evidence type="ECO:0000313" key="6">
    <source>
        <dbReference type="Proteomes" id="UP000325002"/>
    </source>
</evidence>
<dbReference type="NCBIfam" id="TIGR00002">
    <property type="entry name" value="S16"/>
    <property type="match status" value="1"/>
</dbReference>
<evidence type="ECO:0000256" key="4">
    <source>
        <dbReference type="SAM" id="MobiDB-lite"/>
    </source>
</evidence>
<evidence type="ECO:0000256" key="1">
    <source>
        <dbReference type="ARBA" id="ARBA00022980"/>
    </source>
</evidence>
<dbReference type="Pfam" id="PF00886">
    <property type="entry name" value="Ribosomal_S16"/>
    <property type="match status" value="1"/>
</dbReference>
<dbReference type="PANTHER" id="PTHR12919">
    <property type="entry name" value="30S RIBOSOMAL PROTEIN S16"/>
    <property type="match status" value="1"/>
</dbReference>
<evidence type="ECO:0000313" key="5">
    <source>
        <dbReference type="EMBL" id="TXJ38737.1"/>
    </source>
</evidence>
<dbReference type="InterPro" id="IPR000307">
    <property type="entry name" value="Ribosomal_bS16"/>
</dbReference>
<comment type="caution">
    <text evidence="5">The sequence shown here is derived from an EMBL/GenBank/DDBJ whole genome shotgun (WGS) entry which is preliminary data.</text>
</comment>
<dbReference type="PROSITE" id="PS00732">
    <property type="entry name" value="RIBOSOMAL_S16"/>
    <property type="match status" value="1"/>
</dbReference>
<dbReference type="HAMAP" id="MF_00385">
    <property type="entry name" value="Ribosomal_bS16"/>
    <property type="match status" value="1"/>
</dbReference>
<organism evidence="5 6">
    <name type="scientific">Brachyspira aalborgi</name>
    <dbReference type="NCBI Taxonomy" id="29522"/>
    <lineage>
        <taxon>Bacteria</taxon>
        <taxon>Pseudomonadati</taxon>
        <taxon>Spirochaetota</taxon>
        <taxon>Spirochaetia</taxon>
        <taxon>Brachyspirales</taxon>
        <taxon>Brachyspiraceae</taxon>
        <taxon>Brachyspira</taxon>
    </lineage>
</organism>
<dbReference type="InterPro" id="IPR020592">
    <property type="entry name" value="Ribosomal_bS16_CS"/>
</dbReference>
<dbReference type="GO" id="GO:0003735">
    <property type="term" value="F:structural constituent of ribosome"/>
    <property type="evidence" value="ECO:0007669"/>
    <property type="project" value="InterPro"/>
</dbReference>
<name>A0A5C8EL66_9SPIR</name>
<gene>
    <name evidence="3 5" type="primary">rpsP</name>
    <name evidence="5" type="ORF">EPJ81_06290</name>
</gene>
<dbReference type="GO" id="GO:0006412">
    <property type="term" value="P:translation"/>
    <property type="evidence" value="ECO:0007669"/>
    <property type="project" value="UniProtKB-UniRule"/>
</dbReference>
<dbReference type="Gene3D" id="3.30.1320.10">
    <property type="match status" value="1"/>
</dbReference>
<dbReference type="GO" id="GO:0015935">
    <property type="term" value="C:small ribosomal subunit"/>
    <property type="evidence" value="ECO:0007669"/>
    <property type="project" value="TreeGrafter"/>
</dbReference>
<evidence type="ECO:0000256" key="2">
    <source>
        <dbReference type="ARBA" id="ARBA00023274"/>
    </source>
</evidence>
<feature type="compositionally biased region" description="Basic residues" evidence="4">
    <location>
        <begin position="90"/>
        <end position="107"/>
    </location>
</feature>
<evidence type="ECO:0000256" key="3">
    <source>
        <dbReference type="HAMAP-Rule" id="MF_00385"/>
    </source>
</evidence>
<dbReference type="AlphaFoldDB" id="A0A5C8EL66"/>
<dbReference type="Proteomes" id="UP000325002">
    <property type="component" value="Unassembled WGS sequence"/>
</dbReference>
<dbReference type="EMBL" id="SAYD01000018">
    <property type="protein sequence ID" value="TXJ38737.1"/>
    <property type="molecule type" value="Genomic_DNA"/>
</dbReference>
<feature type="region of interest" description="Disordered" evidence="4">
    <location>
        <begin position="85"/>
        <end position="126"/>
    </location>
</feature>
<keyword evidence="2 3" id="KW-0687">Ribonucleoprotein</keyword>
<keyword evidence="1 3" id="KW-0689">Ribosomal protein</keyword>
<accession>A0A5C8EL66</accession>
<protein>
    <recommendedName>
        <fullName evidence="3">Small ribosomal subunit protein bS16</fullName>
    </recommendedName>
</protein>
<dbReference type="PANTHER" id="PTHR12919:SF20">
    <property type="entry name" value="SMALL RIBOSOMAL SUBUNIT PROTEIN BS16M"/>
    <property type="match status" value="1"/>
</dbReference>
<sequence length="126" mass="14747">MVKLRLKRMGRKHEPHYRIVATDSRSPRDGRFIEELGWFNPKAKEVLYKLNIEGIKKWLSNGAQPSYAVKSILIKEGIVERDKKDIIERKGKRPLKNPEKRRKNRKQAKAESSEPVKVKVEEKSEA</sequence>
<dbReference type="RefSeq" id="WP_147778420.1">
    <property type="nucleotide sequence ID" value="NZ_SAYD01000018.1"/>
</dbReference>
<reference evidence="5 6" key="1">
    <citation type="journal article" date="1992" name="Lakartidningen">
        <title>[Penicillin V and not amoxicillin is the first choice preparation in acute otitis].</title>
        <authorList>
            <person name="Kamme C."/>
            <person name="Lundgren K."/>
            <person name="Prellner K."/>
        </authorList>
    </citation>
    <scope>NUCLEOTIDE SEQUENCE [LARGE SCALE GENOMIC DNA]</scope>
    <source>
        <strain evidence="5 6">PC3997IV</strain>
    </source>
</reference>
<dbReference type="InterPro" id="IPR023803">
    <property type="entry name" value="Ribosomal_bS16_dom_sf"/>
</dbReference>
<proteinExistence type="inferred from homology"/>
<dbReference type="SUPFAM" id="SSF54565">
    <property type="entry name" value="Ribosomal protein S16"/>
    <property type="match status" value="1"/>
</dbReference>
<comment type="similarity">
    <text evidence="3">Belongs to the bacterial ribosomal protein bS16 family.</text>
</comment>
<dbReference type="GO" id="GO:0005737">
    <property type="term" value="C:cytoplasm"/>
    <property type="evidence" value="ECO:0007669"/>
    <property type="project" value="UniProtKB-ARBA"/>
</dbReference>
<feature type="compositionally biased region" description="Basic and acidic residues" evidence="4">
    <location>
        <begin position="108"/>
        <end position="126"/>
    </location>
</feature>